<proteinExistence type="predicted"/>
<protein>
    <submittedName>
        <fullName evidence="10">Penicillin-binding protein dimerization domain protein</fullName>
    </submittedName>
</protein>
<dbReference type="Proteomes" id="UP000003330">
    <property type="component" value="Unassembled WGS sequence"/>
</dbReference>
<gene>
    <name evidence="10" type="ORF">STRIC_0445</name>
</gene>
<keyword evidence="8" id="KW-0472">Membrane</keyword>
<evidence type="ECO:0000313" key="11">
    <source>
        <dbReference type="Proteomes" id="UP000003330"/>
    </source>
</evidence>
<comment type="subcellular location">
    <subcellularLocation>
        <location evidence="1">Cell membrane</location>
        <topology evidence="1">Single-pass membrane protein</topology>
    </subcellularLocation>
</comment>
<sequence length="296" mass="33774">MGSFIKKQKASIPRRLHLLFFIIVFLVTSLILRLAYMQIYDHQFYLSKLNATTLYHVRESKPRGSIFDREGKALVTNNDKEVVTFTRSPKASVADIKVLANRLAQFMELPQLPVSTRSKKDYYLADPKVYAKVVDRSADKEKTDRFGNRLTQATIYQNALASVKEKDLVYSQDQLKVIAVFNQMNATASFNTVKLKTEPLTDYIKAYIQANQSQLKGIWIGSDWEREVRDTSLTSIIGKISSREAGLPKEEADAYLKKGYALNDRVGTSYLEKQYEDLLQGKPVIKQIKINKSGKK</sequence>
<organism evidence="10 11">
    <name type="scientific">Streptococcus ictaluri 707-05</name>
    <dbReference type="NCBI Taxonomy" id="764299"/>
    <lineage>
        <taxon>Bacteria</taxon>
        <taxon>Bacillati</taxon>
        <taxon>Bacillota</taxon>
        <taxon>Bacilli</taxon>
        <taxon>Lactobacillales</taxon>
        <taxon>Streptococcaceae</taxon>
        <taxon>Streptococcus</taxon>
    </lineage>
</organism>
<dbReference type="SUPFAM" id="SSF56519">
    <property type="entry name" value="Penicillin binding protein dimerisation domain"/>
    <property type="match status" value="1"/>
</dbReference>
<dbReference type="InterPro" id="IPR050515">
    <property type="entry name" value="Beta-lactam/transpept"/>
</dbReference>
<evidence type="ECO:0000256" key="6">
    <source>
        <dbReference type="ARBA" id="ARBA00022989"/>
    </source>
</evidence>
<dbReference type="EMBL" id="AEUX02000008">
    <property type="protein sequence ID" value="EHI68601.1"/>
    <property type="molecule type" value="Genomic_DNA"/>
</dbReference>
<dbReference type="PANTHER" id="PTHR30627:SF2">
    <property type="entry name" value="PEPTIDOGLYCAN D,D-TRANSPEPTIDASE MRDA"/>
    <property type="match status" value="1"/>
</dbReference>
<dbReference type="GO" id="GO:0008360">
    <property type="term" value="P:regulation of cell shape"/>
    <property type="evidence" value="ECO:0007669"/>
    <property type="project" value="UniProtKB-KW"/>
</dbReference>
<dbReference type="AlphaFoldDB" id="G5K5V8"/>
<evidence type="ECO:0000256" key="3">
    <source>
        <dbReference type="ARBA" id="ARBA00022692"/>
    </source>
</evidence>
<keyword evidence="3 8" id="KW-0812">Transmembrane</keyword>
<evidence type="ECO:0000256" key="8">
    <source>
        <dbReference type="SAM" id="Phobius"/>
    </source>
</evidence>
<dbReference type="GO" id="GO:0008658">
    <property type="term" value="F:penicillin binding"/>
    <property type="evidence" value="ECO:0007669"/>
    <property type="project" value="InterPro"/>
</dbReference>
<evidence type="ECO:0000256" key="5">
    <source>
        <dbReference type="ARBA" id="ARBA00022984"/>
    </source>
</evidence>
<dbReference type="STRING" id="764299.STRIC_0445"/>
<accession>G5K5V8</accession>
<evidence type="ECO:0000256" key="2">
    <source>
        <dbReference type="ARBA" id="ARBA00022475"/>
    </source>
</evidence>
<dbReference type="InterPro" id="IPR036138">
    <property type="entry name" value="PBP_dimer_sf"/>
</dbReference>
<name>G5K5V8_9STRE</name>
<keyword evidence="11" id="KW-1185">Reference proteome</keyword>
<dbReference type="PANTHER" id="PTHR30627">
    <property type="entry name" value="PEPTIDOGLYCAN D,D-TRANSPEPTIDASE"/>
    <property type="match status" value="1"/>
</dbReference>
<dbReference type="eggNOG" id="COG0768">
    <property type="taxonomic scope" value="Bacteria"/>
</dbReference>
<evidence type="ECO:0000256" key="4">
    <source>
        <dbReference type="ARBA" id="ARBA00022960"/>
    </source>
</evidence>
<dbReference type="GO" id="GO:0009252">
    <property type="term" value="P:peptidoglycan biosynthetic process"/>
    <property type="evidence" value="ECO:0007669"/>
    <property type="project" value="UniProtKB-KW"/>
</dbReference>
<dbReference type="GO" id="GO:0071972">
    <property type="term" value="F:peptidoglycan L,D-transpeptidase activity"/>
    <property type="evidence" value="ECO:0007669"/>
    <property type="project" value="TreeGrafter"/>
</dbReference>
<reference evidence="10 11" key="1">
    <citation type="journal article" date="2014" name="Int. J. Syst. Evol. Microbiol.">
        <title>Phylogenomics and the dynamic genome evolution of the genus Streptococcus.</title>
        <authorList>
            <consortium name="The Broad Institute Genome Sequencing Platform"/>
            <person name="Richards V.P."/>
            <person name="Palmer S.R."/>
            <person name="Pavinski Bitar P.D."/>
            <person name="Qin X."/>
            <person name="Weinstock G.M."/>
            <person name="Highlander S.K."/>
            <person name="Town C.D."/>
            <person name="Burne R.A."/>
            <person name="Stanhope M.J."/>
        </authorList>
    </citation>
    <scope>NUCLEOTIDE SEQUENCE [LARGE SCALE GENOMIC DNA]</scope>
    <source>
        <strain evidence="10 11">707-05</strain>
    </source>
</reference>
<dbReference type="Pfam" id="PF03717">
    <property type="entry name" value="PBP_dimer"/>
    <property type="match status" value="1"/>
</dbReference>
<evidence type="ECO:0000256" key="1">
    <source>
        <dbReference type="ARBA" id="ARBA00004162"/>
    </source>
</evidence>
<dbReference type="InterPro" id="IPR005311">
    <property type="entry name" value="PBP_dimer"/>
</dbReference>
<keyword evidence="7" id="KW-0961">Cell wall biogenesis/degradation</keyword>
<keyword evidence="4" id="KW-0133">Cell shape</keyword>
<dbReference type="GO" id="GO:0071555">
    <property type="term" value="P:cell wall organization"/>
    <property type="evidence" value="ECO:0007669"/>
    <property type="project" value="UniProtKB-KW"/>
</dbReference>
<keyword evidence="5" id="KW-0573">Peptidoglycan synthesis</keyword>
<feature type="transmembrane region" description="Helical" evidence="8">
    <location>
        <begin position="16"/>
        <end position="36"/>
    </location>
</feature>
<dbReference type="Gene3D" id="1.10.10.1230">
    <property type="entry name" value="Penicillin-binding protein, N-terminal non-catalytic domain, head sub-domain"/>
    <property type="match status" value="1"/>
</dbReference>
<evidence type="ECO:0000313" key="10">
    <source>
        <dbReference type="EMBL" id="EHI68601.1"/>
    </source>
</evidence>
<evidence type="ECO:0000259" key="9">
    <source>
        <dbReference type="Pfam" id="PF03717"/>
    </source>
</evidence>
<dbReference type="Gene3D" id="3.90.1310.10">
    <property type="entry name" value="Penicillin-binding protein 2a (Domain 2)"/>
    <property type="match status" value="1"/>
</dbReference>
<keyword evidence="2" id="KW-1003">Cell membrane</keyword>
<comment type="caution">
    <text evidence="10">The sequence shown here is derived from an EMBL/GenBank/DDBJ whole genome shotgun (WGS) entry which is preliminary data.</text>
</comment>
<keyword evidence="6 8" id="KW-1133">Transmembrane helix</keyword>
<feature type="domain" description="Penicillin-binding protein dimerisation" evidence="9">
    <location>
        <begin position="62"/>
        <end position="295"/>
    </location>
</feature>
<evidence type="ECO:0000256" key="7">
    <source>
        <dbReference type="ARBA" id="ARBA00023316"/>
    </source>
</evidence>
<dbReference type="GO" id="GO:0005886">
    <property type="term" value="C:plasma membrane"/>
    <property type="evidence" value="ECO:0007669"/>
    <property type="project" value="UniProtKB-SubCell"/>
</dbReference>